<comment type="caution">
    <text evidence="1">The sequence shown here is derived from an EMBL/GenBank/DDBJ whole genome shotgun (WGS) entry which is preliminary data.</text>
</comment>
<dbReference type="Gene3D" id="2.130.10.10">
    <property type="entry name" value="YVTN repeat-like/Quinoprotein amine dehydrogenase"/>
    <property type="match status" value="1"/>
</dbReference>
<dbReference type="InterPro" id="IPR015943">
    <property type="entry name" value="WD40/YVTN_repeat-like_dom_sf"/>
</dbReference>
<name>A0A919UJ77_9ACTN</name>
<protein>
    <submittedName>
        <fullName evidence="1">Uncharacterized protein</fullName>
    </submittedName>
</protein>
<evidence type="ECO:0000313" key="1">
    <source>
        <dbReference type="EMBL" id="GIH23521.1"/>
    </source>
</evidence>
<dbReference type="EMBL" id="BOOA01000011">
    <property type="protein sequence ID" value="GIH23521.1"/>
    <property type="molecule type" value="Genomic_DNA"/>
</dbReference>
<dbReference type="Proteomes" id="UP000640052">
    <property type="component" value="Unassembled WGS sequence"/>
</dbReference>
<evidence type="ECO:0000313" key="2">
    <source>
        <dbReference type="Proteomes" id="UP000640052"/>
    </source>
</evidence>
<accession>A0A919UJ77</accession>
<proteinExistence type="predicted"/>
<sequence>MTDTGSGLPVRVLRAYRIADGALVRSIATAATRDITSVDISPDATLVAAADPRNYSTGGNVHVHRIADGTNVALLTVPATTAAVRFSADGRQLAVNDRFTVAGRFVGGVRVFRTSDWTSVLTLADNSQVLRWSGLGAGLWVTTVAYASPTLLRLVSVPTGAITRSVTLQEYDSVSDVSNDDTLILSGRWAAPRRSLKLSTAATGTAIATFDFAADVFAGDIRADGSLFSYALNTTPSAYDVYVGRIPS</sequence>
<keyword evidence="2" id="KW-1185">Reference proteome</keyword>
<dbReference type="AlphaFoldDB" id="A0A919UJ77"/>
<dbReference type="SUPFAM" id="SSF82171">
    <property type="entry name" value="DPP6 N-terminal domain-like"/>
    <property type="match status" value="1"/>
</dbReference>
<reference evidence="1" key="1">
    <citation type="submission" date="2021-01" db="EMBL/GenBank/DDBJ databases">
        <title>Whole genome shotgun sequence of Acrocarpospora phusangensis NBRC 108782.</title>
        <authorList>
            <person name="Komaki H."/>
            <person name="Tamura T."/>
        </authorList>
    </citation>
    <scope>NUCLEOTIDE SEQUENCE</scope>
    <source>
        <strain evidence="1">NBRC 108782</strain>
    </source>
</reference>
<gene>
    <name evidence="1" type="ORF">Aph01nite_18310</name>
</gene>
<organism evidence="1 2">
    <name type="scientific">Acrocarpospora phusangensis</name>
    <dbReference type="NCBI Taxonomy" id="1070424"/>
    <lineage>
        <taxon>Bacteria</taxon>
        <taxon>Bacillati</taxon>
        <taxon>Actinomycetota</taxon>
        <taxon>Actinomycetes</taxon>
        <taxon>Streptosporangiales</taxon>
        <taxon>Streptosporangiaceae</taxon>
        <taxon>Acrocarpospora</taxon>
    </lineage>
</organism>